<feature type="region of interest" description="Disordered" evidence="1">
    <location>
        <begin position="129"/>
        <end position="194"/>
    </location>
</feature>
<organism evidence="2 3">
    <name type="scientific">Galemys pyrenaicus</name>
    <name type="common">Iberian desman</name>
    <name type="synonym">Pyrenean desman</name>
    <dbReference type="NCBI Taxonomy" id="202257"/>
    <lineage>
        <taxon>Eukaryota</taxon>
        <taxon>Metazoa</taxon>
        <taxon>Chordata</taxon>
        <taxon>Craniata</taxon>
        <taxon>Vertebrata</taxon>
        <taxon>Euteleostomi</taxon>
        <taxon>Mammalia</taxon>
        <taxon>Eutheria</taxon>
        <taxon>Laurasiatheria</taxon>
        <taxon>Eulipotyphla</taxon>
        <taxon>Talpidae</taxon>
        <taxon>Galemys</taxon>
    </lineage>
</organism>
<evidence type="ECO:0000256" key="1">
    <source>
        <dbReference type="SAM" id="MobiDB-lite"/>
    </source>
</evidence>
<comment type="caution">
    <text evidence="2">The sequence shown here is derived from an EMBL/GenBank/DDBJ whole genome shotgun (WGS) entry which is preliminary data.</text>
</comment>
<gene>
    <name evidence="2" type="ORF">J0S82_007683</name>
</gene>
<evidence type="ECO:0000313" key="2">
    <source>
        <dbReference type="EMBL" id="KAG8512738.1"/>
    </source>
</evidence>
<dbReference type="Proteomes" id="UP000700334">
    <property type="component" value="Unassembled WGS sequence"/>
</dbReference>
<feature type="compositionally biased region" description="Pro residues" evidence="1">
    <location>
        <begin position="31"/>
        <end position="45"/>
    </location>
</feature>
<accession>A0A8J6DNM0</accession>
<feature type="compositionally biased region" description="Basic and acidic residues" evidence="1">
    <location>
        <begin position="129"/>
        <end position="141"/>
    </location>
</feature>
<dbReference type="EMBL" id="JAGFMF010011785">
    <property type="protein sequence ID" value="KAG8512738.1"/>
    <property type="molecule type" value="Genomic_DNA"/>
</dbReference>
<keyword evidence="3" id="KW-1185">Reference proteome</keyword>
<sequence>MRRGARAGPPEAQAGVRFSEKVPRPELRPLPGAPPRAPAPPPARPPHTHKRCLMRRHQLCLRLVQALVGDGHDLVEDVADVLLPAVAVRPFVAVRGRRQGHAPLHRVAGQVHPGQSLQHPGLIVHPAARGRERAAAAEAKAEAAAAAAATREEKKEGEGEGEAAARSPPAGRECAAGSSRRVAPRRRLDGPPRAADVVPAARLLRPTRRELHASDSAWYTFPLFPSGGGTLRVPGSTSRANRIALCAERGGTETRKRCPNWSVRKVLGRGGDRAGEGPAPPTITIETAKAQFGVGASSRALRGPSRNNWNVLHRPLSFCPLSSMLLPCCLLAPESVGPNIELKSPEVVTDEFSDCSMSTPIGKEEQVTLGQSRGLF</sequence>
<feature type="region of interest" description="Disordered" evidence="1">
    <location>
        <begin position="1"/>
        <end position="49"/>
    </location>
</feature>
<proteinExistence type="predicted"/>
<dbReference type="AlphaFoldDB" id="A0A8J6DNM0"/>
<feature type="compositionally biased region" description="Low complexity" evidence="1">
    <location>
        <begin position="162"/>
        <end position="173"/>
    </location>
</feature>
<dbReference type="OrthoDB" id="10622474at2759"/>
<feature type="compositionally biased region" description="Basic and acidic residues" evidence="1">
    <location>
        <begin position="18"/>
        <end position="27"/>
    </location>
</feature>
<reference evidence="2" key="1">
    <citation type="journal article" date="2021" name="Evol. Appl.">
        <title>The genome of the Pyrenean desman and the effects of bottlenecks and inbreeding on the genomic landscape of an endangered species.</title>
        <authorList>
            <person name="Escoda L."/>
            <person name="Castresana J."/>
        </authorList>
    </citation>
    <scope>NUCLEOTIDE SEQUENCE</scope>
    <source>
        <strain evidence="2">IBE-C5619</strain>
    </source>
</reference>
<protein>
    <submittedName>
        <fullName evidence="2">Uncharacterized protein</fullName>
    </submittedName>
</protein>
<evidence type="ECO:0000313" key="3">
    <source>
        <dbReference type="Proteomes" id="UP000700334"/>
    </source>
</evidence>
<name>A0A8J6DNM0_GALPY</name>